<dbReference type="Gene3D" id="3.40.50.2000">
    <property type="entry name" value="Glycogen Phosphorylase B"/>
    <property type="match status" value="2"/>
</dbReference>
<dbReference type="InterPro" id="IPR050194">
    <property type="entry name" value="Glycosyltransferase_grp1"/>
</dbReference>
<dbReference type="InterPro" id="IPR001296">
    <property type="entry name" value="Glyco_trans_1"/>
</dbReference>
<comment type="caution">
    <text evidence="2">The sequence shown here is derived from an EMBL/GenBank/DDBJ whole genome shotgun (WGS) entry which is preliminary data.</text>
</comment>
<dbReference type="SUPFAM" id="SSF53756">
    <property type="entry name" value="UDP-Glycosyltransferase/glycogen phosphorylase"/>
    <property type="match status" value="1"/>
</dbReference>
<dbReference type="AlphaFoldDB" id="A0A2M8L4F3"/>
<dbReference type="EMBL" id="PFEK01000006">
    <property type="protein sequence ID" value="PJE67809.1"/>
    <property type="molecule type" value="Genomic_DNA"/>
</dbReference>
<accession>A0A2M8L4F3</accession>
<organism evidence="2 3">
    <name type="scientific">Candidatus Shapirobacteria bacterium CG10_big_fil_rev_8_21_14_0_10_40_9</name>
    <dbReference type="NCBI Taxonomy" id="1974888"/>
    <lineage>
        <taxon>Bacteria</taxon>
        <taxon>Candidatus Shapironibacteriota</taxon>
    </lineage>
</organism>
<dbReference type="Pfam" id="PF00534">
    <property type="entry name" value="Glycos_transf_1"/>
    <property type="match status" value="1"/>
</dbReference>
<evidence type="ECO:0000313" key="3">
    <source>
        <dbReference type="Proteomes" id="UP000231474"/>
    </source>
</evidence>
<gene>
    <name evidence="2" type="ORF">COU95_00365</name>
</gene>
<dbReference type="GO" id="GO:0016757">
    <property type="term" value="F:glycosyltransferase activity"/>
    <property type="evidence" value="ECO:0007669"/>
    <property type="project" value="InterPro"/>
</dbReference>
<name>A0A2M8L4F3_9BACT</name>
<evidence type="ECO:0000259" key="1">
    <source>
        <dbReference type="Pfam" id="PF00534"/>
    </source>
</evidence>
<proteinExistence type="predicted"/>
<protein>
    <recommendedName>
        <fullName evidence="1">Glycosyl transferase family 1 domain-containing protein</fullName>
    </recommendedName>
</protein>
<evidence type="ECO:0000313" key="2">
    <source>
        <dbReference type="EMBL" id="PJE67809.1"/>
    </source>
</evidence>
<reference evidence="3" key="1">
    <citation type="submission" date="2017-09" db="EMBL/GenBank/DDBJ databases">
        <title>Depth-based differentiation of microbial function through sediment-hosted aquifers and enrichment of novel symbionts in the deep terrestrial subsurface.</title>
        <authorList>
            <person name="Probst A.J."/>
            <person name="Ladd B."/>
            <person name="Jarett J.K."/>
            <person name="Geller-Mcgrath D.E."/>
            <person name="Sieber C.M.K."/>
            <person name="Emerson J.B."/>
            <person name="Anantharaman K."/>
            <person name="Thomas B.C."/>
            <person name="Malmstrom R."/>
            <person name="Stieglmeier M."/>
            <person name="Klingl A."/>
            <person name="Woyke T."/>
            <person name="Ryan C.M."/>
            <person name="Banfield J.F."/>
        </authorList>
    </citation>
    <scope>NUCLEOTIDE SEQUENCE [LARGE SCALE GENOMIC DNA]</scope>
</reference>
<dbReference type="PANTHER" id="PTHR45947:SF3">
    <property type="entry name" value="SULFOQUINOVOSYL TRANSFERASE SQD2"/>
    <property type="match status" value="1"/>
</dbReference>
<dbReference type="PANTHER" id="PTHR45947">
    <property type="entry name" value="SULFOQUINOVOSYL TRANSFERASE SQD2"/>
    <property type="match status" value="1"/>
</dbReference>
<dbReference type="CDD" id="cd03801">
    <property type="entry name" value="GT4_PimA-like"/>
    <property type="match status" value="1"/>
</dbReference>
<dbReference type="Proteomes" id="UP000231474">
    <property type="component" value="Unassembled WGS sequence"/>
</dbReference>
<feature type="domain" description="Glycosyl transferase family 1" evidence="1">
    <location>
        <begin position="112"/>
        <end position="259"/>
    </location>
</feature>
<sequence length="281" mass="31998">YWSRATLRFVLKILPALWQRKFDVIIPTDGGWETLICRILTWLQRKKMIISGQSGPGYDDRWNLFWCPNTFVALTSQAEKWVERACFRVKVVMIPNGVDLEKFTPTLRPKQIGLPKPIILCASALTPSKRIDLTIKAVAKLENASLLVVGEGDLKDELEKLGKKLLGKRFLLTSAKHEEMPHFYAAADLFTMVSVPWEAFGIVYVEAMASGLPVVATDTEARREIMGEAGLFVEPTDLFNYCAVIKKALEINWGEKPRQQAQKFSWDKITFQYEKAMLKKV</sequence>
<feature type="non-terminal residue" evidence="2">
    <location>
        <position position="1"/>
    </location>
</feature>